<comment type="caution">
    <text evidence="3">The sequence shown here is derived from an EMBL/GenBank/DDBJ whole genome shotgun (WGS) entry which is preliminary data.</text>
</comment>
<dbReference type="EMBL" id="CAJHIA010000017">
    <property type="protein sequence ID" value="CAD6445735.1"/>
    <property type="molecule type" value="Genomic_DNA"/>
</dbReference>
<accession>A0A8H2ZQS1</accession>
<evidence type="ECO:0000256" key="1">
    <source>
        <dbReference type="SAM" id="MobiDB-lite"/>
    </source>
</evidence>
<feature type="region of interest" description="Disordered" evidence="1">
    <location>
        <begin position="414"/>
        <end position="496"/>
    </location>
</feature>
<keyword evidence="4" id="KW-1185">Reference proteome</keyword>
<feature type="domain" description="F-box" evidence="2">
    <location>
        <begin position="7"/>
        <end position="52"/>
    </location>
</feature>
<dbReference type="AlphaFoldDB" id="A0A8H2ZQS1"/>
<feature type="compositionally biased region" description="Acidic residues" evidence="1">
    <location>
        <begin position="466"/>
        <end position="477"/>
    </location>
</feature>
<dbReference type="InterPro" id="IPR001810">
    <property type="entry name" value="F-box_dom"/>
</dbReference>
<dbReference type="Pfam" id="PF00646">
    <property type="entry name" value="F-box"/>
    <property type="match status" value="1"/>
</dbReference>
<dbReference type="SUPFAM" id="SSF81383">
    <property type="entry name" value="F-box domain"/>
    <property type="match status" value="1"/>
</dbReference>
<evidence type="ECO:0000313" key="4">
    <source>
        <dbReference type="Proteomes" id="UP000624404"/>
    </source>
</evidence>
<dbReference type="OrthoDB" id="4200124at2759"/>
<feature type="region of interest" description="Disordered" evidence="1">
    <location>
        <begin position="199"/>
        <end position="222"/>
    </location>
</feature>
<feature type="compositionally biased region" description="Polar residues" evidence="1">
    <location>
        <begin position="339"/>
        <end position="356"/>
    </location>
</feature>
<dbReference type="InterPro" id="IPR036047">
    <property type="entry name" value="F-box-like_dom_sf"/>
</dbReference>
<dbReference type="SMART" id="SM00256">
    <property type="entry name" value="FBOX"/>
    <property type="match status" value="1"/>
</dbReference>
<feature type="region of interest" description="Disordered" evidence="1">
    <location>
        <begin position="338"/>
        <end position="369"/>
    </location>
</feature>
<sequence>MSDKDPNKGILDLPLEVQSVILKHTSTADLIALSLVSKHLRNLAAKELYRSFHIVFPDDNDALNDSPIDSLASGLDTFVTSDYDYSQHLKEIILEPLNGSQKGELAYRSYLHDTSCGKFMNTLLLLTLRKAKALESFVWDIRVKLSSQIFTELHRIEALQHFHVRMQAESSIHVPATNPNPTSSTNYNPSTFGFPPSLVSSQSSLTSTKAKQNGGKGRTPVVGGTSQTISGFKNLKSLAVLDMDTLDCLSEIRDCIQNSSSTLTSLELSFSELLASRTRKPAVEIPVEDDESEAEDEFGQLTALPVTAPDTLSDAFVLKGMTITEERKAQEAALAKILSTESSTSKGVTDSPSQNSDDPEGGPPEKTEMSSPLKMFVALMQQSAKAMAEHKFEEMQKIVQETIEKGSQVYLKSLKRESESSDKPGTTTNTEGNSGESSNVGSGNTGDNNAEEINGKNSESPVVADPIDETVTDEGESQDQPGLFDESTTVKKVSKSKDIVDPDDIDIEEPELVVDLECVEGITTETETDLEPVPMEMQEHQASEVVDELIDSEHMNARGISTEKREQTPEQIKPNEKGKSTEIGPPVTNTNKDMSEYIRKTRGLALENLSLYLIPIKSSVLSKAIDIRVLRKITLLNVGFQTSFWSMVARENRIDSLPLDEIYTDNVTMTFLDCIGKLAKVTELCMLERASRTKLDPTDSKKRVSIEQIRRLALKKHAPTLKVLSIHQESIPHQLTPFAWDLDAKTAVLLCRKAKGLEELAATFDVSVMHILNQNLSGLKNLRALHAIEFRSEDTCQLVRSEFRKFTVDSIAHNPDCELEYLALRNSITRIYRRIKENSPKARLPRAHLGKKTEPAIDSDSEDEGMTGKSGFGLKVESCDGFEFQDVQDVRIFEKDVVWKRL</sequence>
<feature type="compositionally biased region" description="Low complexity" evidence="1">
    <location>
        <begin position="425"/>
        <end position="446"/>
    </location>
</feature>
<name>A0A8H2ZQS1_9HELO</name>
<feature type="compositionally biased region" description="Basic and acidic residues" evidence="1">
    <location>
        <begin position="562"/>
        <end position="580"/>
    </location>
</feature>
<dbReference type="PROSITE" id="PS50181">
    <property type="entry name" value="FBOX"/>
    <property type="match status" value="1"/>
</dbReference>
<gene>
    <name evidence="3" type="ORF">SCLTRI_LOCUS5523</name>
</gene>
<feature type="region of interest" description="Disordered" evidence="1">
    <location>
        <begin position="562"/>
        <end position="592"/>
    </location>
</feature>
<evidence type="ECO:0000259" key="2">
    <source>
        <dbReference type="PROSITE" id="PS50181"/>
    </source>
</evidence>
<feature type="compositionally biased region" description="Low complexity" evidence="1">
    <location>
        <begin position="199"/>
        <end position="208"/>
    </location>
</feature>
<reference evidence="3" key="1">
    <citation type="submission" date="2020-10" db="EMBL/GenBank/DDBJ databases">
        <authorList>
            <person name="Kusch S."/>
        </authorList>
    </citation>
    <scope>NUCLEOTIDE SEQUENCE</scope>
    <source>
        <strain evidence="3">SwB9</strain>
    </source>
</reference>
<dbReference type="Proteomes" id="UP000624404">
    <property type="component" value="Unassembled WGS sequence"/>
</dbReference>
<organism evidence="3 4">
    <name type="scientific">Sclerotinia trifoliorum</name>
    <dbReference type="NCBI Taxonomy" id="28548"/>
    <lineage>
        <taxon>Eukaryota</taxon>
        <taxon>Fungi</taxon>
        <taxon>Dikarya</taxon>
        <taxon>Ascomycota</taxon>
        <taxon>Pezizomycotina</taxon>
        <taxon>Leotiomycetes</taxon>
        <taxon>Helotiales</taxon>
        <taxon>Sclerotiniaceae</taxon>
        <taxon>Sclerotinia</taxon>
    </lineage>
</organism>
<protein>
    <submittedName>
        <fullName evidence="3">859636b7-e13b-4103-9d22-fa9e3e47bc4f</fullName>
    </submittedName>
</protein>
<evidence type="ECO:0000313" key="3">
    <source>
        <dbReference type="EMBL" id="CAD6445735.1"/>
    </source>
</evidence>
<proteinExistence type="predicted"/>
<feature type="region of interest" description="Disordered" evidence="1">
    <location>
        <begin position="842"/>
        <end position="866"/>
    </location>
</feature>